<keyword evidence="4" id="KW-0645">Protease</keyword>
<dbReference type="EC" id="3.4.16.-" evidence="4"/>
<protein>
    <recommendedName>
        <fullName evidence="4">Carboxypeptidase</fullName>
        <ecNumber evidence="4">3.4.16.-</ecNumber>
    </recommendedName>
</protein>
<comment type="subcellular location">
    <subcellularLocation>
        <location evidence="1">Secreted</location>
    </subcellularLocation>
</comment>
<dbReference type="GO" id="GO:0005576">
    <property type="term" value="C:extracellular region"/>
    <property type="evidence" value="ECO:0007669"/>
    <property type="project" value="UniProtKB-SubCell"/>
</dbReference>
<evidence type="ECO:0000256" key="4">
    <source>
        <dbReference type="RuleBase" id="RU361156"/>
    </source>
</evidence>
<reference evidence="5" key="1">
    <citation type="submission" date="2020-06" db="EMBL/GenBank/DDBJ databases">
        <authorList>
            <person name="Li T."/>
            <person name="Hu X."/>
            <person name="Zhang T."/>
            <person name="Song X."/>
            <person name="Zhang H."/>
            <person name="Dai N."/>
            <person name="Sheng W."/>
            <person name="Hou X."/>
            <person name="Wei L."/>
        </authorList>
    </citation>
    <scope>NUCLEOTIDE SEQUENCE</scope>
    <source>
        <strain evidence="5">KEN8</strain>
        <tissue evidence="5">Leaf</tissue>
    </source>
</reference>
<dbReference type="GO" id="GO:0004185">
    <property type="term" value="F:serine-type carboxypeptidase activity"/>
    <property type="evidence" value="ECO:0007669"/>
    <property type="project" value="UniProtKB-UniRule"/>
</dbReference>
<accession>A0AAW2JA45</accession>
<dbReference type="SUPFAM" id="SSF53474">
    <property type="entry name" value="alpha/beta-Hydrolases"/>
    <property type="match status" value="1"/>
</dbReference>
<dbReference type="EMBL" id="JACGWM010001603">
    <property type="protein sequence ID" value="KAL0291058.1"/>
    <property type="molecule type" value="Genomic_DNA"/>
</dbReference>
<proteinExistence type="inferred from homology"/>
<dbReference type="Pfam" id="PF00450">
    <property type="entry name" value="Peptidase_S10"/>
    <property type="match status" value="2"/>
</dbReference>
<evidence type="ECO:0000256" key="3">
    <source>
        <dbReference type="ARBA" id="ARBA00022525"/>
    </source>
</evidence>
<dbReference type="GO" id="GO:0006508">
    <property type="term" value="P:proteolysis"/>
    <property type="evidence" value="ECO:0007669"/>
    <property type="project" value="UniProtKB-KW"/>
</dbReference>
<dbReference type="PANTHER" id="PTHR11802">
    <property type="entry name" value="SERINE PROTEASE FAMILY S10 SERINE CARBOXYPEPTIDASE"/>
    <property type="match status" value="1"/>
</dbReference>
<name>A0AAW2JA45_9LAMI</name>
<dbReference type="Gene3D" id="3.40.50.1820">
    <property type="entry name" value="alpha/beta hydrolase"/>
    <property type="match status" value="2"/>
</dbReference>
<dbReference type="GO" id="GO:0016747">
    <property type="term" value="F:acyltransferase activity, transferring groups other than amino-acyl groups"/>
    <property type="evidence" value="ECO:0007669"/>
    <property type="project" value="TreeGrafter"/>
</dbReference>
<gene>
    <name evidence="5" type="ORF">Scaly_2651100</name>
</gene>
<keyword evidence="4 5" id="KW-0121">Carboxypeptidase</keyword>
<sequence length="253" mass="28846">MKAHNFFYLFFESESNPEEDPLVLWMTGGPGCSGLSTVLLEMGTFIIDYANCKGGPTALKLNEYGWTKWLINHPKYLENPLYIFGESYAGIMIPLVVNEIYNGAEARDKPVLNMKSAKVNCHGNYVTVDPDNDLCRNALEKINKEDNVWLAHTWANDKSVQKALNVREYYRLSPKFTNRSARILIFSGDHDMMAPHTSTEKWIESLNVPIKSDWRPWFVEGQIGGYTVQYAQGDYDLTYATIKKQQLMAVAKP</sequence>
<keyword evidence="4" id="KW-0378">Hydrolase</keyword>
<dbReference type="PANTHER" id="PTHR11802:SF224">
    <property type="entry name" value="SERINE CARBOXYPEPTIDASE-LIKE 7 ISOFORM X1"/>
    <property type="match status" value="1"/>
</dbReference>
<evidence type="ECO:0000313" key="5">
    <source>
        <dbReference type="EMBL" id="KAL0291058.1"/>
    </source>
</evidence>
<dbReference type="GO" id="GO:0019748">
    <property type="term" value="P:secondary metabolic process"/>
    <property type="evidence" value="ECO:0007669"/>
    <property type="project" value="TreeGrafter"/>
</dbReference>
<dbReference type="PROSITE" id="PS00131">
    <property type="entry name" value="CARBOXYPEPT_SER_SER"/>
    <property type="match status" value="1"/>
</dbReference>
<dbReference type="InterPro" id="IPR018202">
    <property type="entry name" value="Ser_caboxypep_ser_AS"/>
</dbReference>
<dbReference type="InterPro" id="IPR029058">
    <property type="entry name" value="AB_hydrolase_fold"/>
</dbReference>
<comment type="similarity">
    <text evidence="2 4">Belongs to the peptidase S10 family.</text>
</comment>
<evidence type="ECO:0000256" key="2">
    <source>
        <dbReference type="ARBA" id="ARBA00009431"/>
    </source>
</evidence>
<keyword evidence="3" id="KW-0964">Secreted</keyword>
<evidence type="ECO:0000256" key="1">
    <source>
        <dbReference type="ARBA" id="ARBA00004613"/>
    </source>
</evidence>
<reference evidence="5" key="2">
    <citation type="journal article" date="2024" name="Plant">
        <title>Genomic evolution and insights into agronomic trait innovations of Sesamum species.</title>
        <authorList>
            <person name="Miao H."/>
            <person name="Wang L."/>
            <person name="Qu L."/>
            <person name="Liu H."/>
            <person name="Sun Y."/>
            <person name="Le M."/>
            <person name="Wang Q."/>
            <person name="Wei S."/>
            <person name="Zheng Y."/>
            <person name="Lin W."/>
            <person name="Duan Y."/>
            <person name="Cao H."/>
            <person name="Xiong S."/>
            <person name="Wang X."/>
            <person name="Wei L."/>
            <person name="Li C."/>
            <person name="Ma Q."/>
            <person name="Ju M."/>
            <person name="Zhao R."/>
            <person name="Li G."/>
            <person name="Mu C."/>
            <person name="Tian Q."/>
            <person name="Mei H."/>
            <person name="Zhang T."/>
            <person name="Gao T."/>
            <person name="Zhang H."/>
        </authorList>
    </citation>
    <scope>NUCLEOTIDE SEQUENCE</scope>
    <source>
        <strain evidence="5">KEN8</strain>
    </source>
</reference>
<comment type="caution">
    <text evidence="5">The sequence shown here is derived from an EMBL/GenBank/DDBJ whole genome shotgun (WGS) entry which is preliminary data.</text>
</comment>
<dbReference type="InterPro" id="IPR001563">
    <property type="entry name" value="Peptidase_S10"/>
</dbReference>
<organism evidence="5">
    <name type="scientific">Sesamum calycinum</name>
    <dbReference type="NCBI Taxonomy" id="2727403"/>
    <lineage>
        <taxon>Eukaryota</taxon>
        <taxon>Viridiplantae</taxon>
        <taxon>Streptophyta</taxon>
        <taxon>Embryophyta</taxon>
        <taxon>Tracheophyta</taxon>
        <taxon>Spermatophyta</taxon>
        <taxon>Magnoliopsida</taxon>
        <taxon>eudicotyledons</taxon>
        <taxon>Gunneridae</taxon>
        <taxon>Pentapetalae</taxon>
        <taxon>asterids</taxon>
        <taxon>lamiids</taxon>
        <taxon>Lamiales</taxon>
        <taxon>Pedaliaceae</taxon>
        <taxon>Sesamum</taxon>
    </lineage>
</organism>
<dbReference type="AlphaFoldDB" id="A0AAW2JA45"/>
<dbReference type="Gene3D" id="3.40.50.12670">
    <property type="match status" value="1"/>
</dbReference>